<dbReference type="Pfam" id="PF01019">
    <property type="entry name" value="G_glu_transpept"/>
    <property type="match status" value="1"/>
</dbReference>
<keyword evidence="1" id="KW-0812">Transmembrane</keyword>
<keyword evidence="3" id="KW-1185">Reference proteome</keyword>
<organism evidence="2 3">
    <name type="scientific">Leptosia nina</name>
    <dbReference type="NCBI Taxonomy" id="320188"/>
    <lineage>
        <taxon>Eukaryota</taxon>
        <taxon>Metazoa</taxon>
        <taxon>Ecdysozoa</taxon>
        <taxon>Arthropoda</taxon>
        <taxon>Hexapoda</taxon>
        <taxon>Insecta</taxon>
        <taxon>Pterygota</taxon>
        <taxon>Neoptera</taxon>
        <taxon>Endopterygota</taxon>
        <taxon>Lepidoptera</taxon>
        <taxon>Glossata</taxon>
        <taxon>Ditrysia</taxon>
        <taxon>Papilionoidea</taxon>
        <taxon>Pieridae</taxon>
        <taxon>Pierinae</taxon>
        <taxon>Leptosia</taxon>
    </lineage>
</organism>
<keyword evidence="1" id="KW-0472">Membrane</keyword>
<dbReference type="GO" id="GO:0006751">
    <property type="term" value="P:glutathione catabolic process"/>
    <property type="evidence" value="ECO:0007669"/>
    <property type="project" value="InterPro"/>
</dbReference>
<dbReference type="PANTHER" id="PTHR11686:SF9">
    <property type="entry name" value="RE13973P"/>
    <property type="match status" value="1"/>
</dbReference>
<dbReference type="SUPFAM" id="SSF56235">
    <property type="entry name" value="N-terminal nucleophile aminohydrolases (Ntn hydrolases)"/>
    <property type="match status" value="1"/>
</dbReference>
<dbReference type="InterPro" id="IPR000101">
    <property type="entry name" value="GGT_peptidase"/>
</dbReference>
<evidence type="ECO:0000256" key="1">
    <source>
        <dbReference type="SAM" id="Phobius"/>
    </source>
</evidence>
<dbReference type="PANTHER" id="PTHR11686">
    <property type="entry name" value="GAMMA GLUTAMYL TRANSPEPTIDASE"/>
    <property type="match status" value="1"/>
</dbReference>
<gene>
    <name evidence="2" type="ORF">LNINA_LOCUS4023</name>
</gene>
<dbReference type="GO" id="GO:0005886">
    <property type="term" value="C:plasma membrane"/>
    <property type="evidence" value="ECO:0007669"/>
    <property type="project" value="TreeGrafter"/>
</dbReference>
<keyword evidence="1" id="KW-1133">Transmembrane helix</keyword>
<dbReference type="AlphaFoldDB" id="A0AAV1J4G0"/>
<protein>
    <submittedName>
        <fullName evidence="2">Uncharacterized protein</fullName>
    </submittedName>
</protein>
<evidence type="ECO:0000313" key="2">
    <source>
        <dbReference type="EMBL" id="CAK1544261.1"/>
    </source>
</evidence>
<dbReference type="EMBL" id="CAVLEF010000005">
    <property type="protein sequence ID" value="CAK1544261.1"/>
    <property type="molecule type" value="Genomic_DNA"/>
</dbReference>
<dbReference type="Proteomes" id="UP001497472">
    <property type="component" value="Unassembled WGS sequence"/>
</dbReference>
<accession>A0AAV1J4G0</accession>
<dbReference type="PRINTS" id="PR01210">
    <property type="entry name" value="GGTRANSPTASE"/>
</dbReference>
<evidence type="ECO:0000313" key="3">
    <source>
        <dbReference type="Proteomes" id="UP001497472"/>
    </source>
</evidence>
<dbReference type="GO" id="GO:0036374">
    <property type="term" value="F:glutathione hydrolase activity"/>
    <property type="evidence" value="ECO:0007669"/>
    <property type="project" value="InterPro"/>
</dbReference>
<name>A0AAV1J4G0_9NEOP</name>
<dbReference type="InterPro" id="IPR029055">
    <property type="entry name" value="Ntn_hydrolases_N"/>
</dbReference>
<sequence length="431" mass="45271">MSVSPEPSLSPGGVVELREDVPLKQYHTSPGGLCAGGPRVIIGAFATLTLAITIALITQIYYGDYQVTSMLFLTVPYHHPLQNAAVSGSLLYWEYRRLPYLQPTLVEWSGNHNSLDTNPVPRLVLGLAAIHDTYGTLPWPTLLQPAIDLARNGFNVSAGLAIASSSLFIPGYVAGALRTEPILADYLQSLQQNTSAELCAAWLCESLVISSSVGTVKAGTWRIWAGSSGARAAIALSSAFEPLPLSSLEALQRVVANLQSQAISAAETWPSGVSSGLAVVDPQDTYVALVTGLTVAFGSGKEMPDGWRQDIPAAPLDLAPAILVDEFVCGTRYIMGAESLSALAQGVATAFMDGPLNIVEAVESARVVVEAGGSLAIEPNRILPLAVLSALFKGLPGNATLPLAALNMVQQRSDELLSHADSRGGGLASRF</sequence>
<proteinExistence type="predicted"/>
<feature type="transmembrane region" description="Helical" evidence="1">
    <location>
        <begin position="40"/>
        <end position="62"/>
    </location>
</feature>
<reference evidence="2 3" key="1">
    <citation type="submission" date="2023-11" db="EMBL/GenBank/DDBJ databases">
        <authorList>
            <person name="Okamura Y."/>
        </authorList>
    </citation>
    <scope>NUCLEOTIDE SEQUENCE [LARGE SCALE GENOMIC DNA]</scope>
</reference>
<comment type="caution">
    <text evidence="2">The sequence shown here is derived from an EMBL/GenBank/DDBJ whole genome shotgun (WGS) entry which is preliminary data.</text>
</comment>